<protein>
    <submittedName>
        <fullName evidence="1">Thymidylate kinase</fullName>
    </submittedName>
</protein>
<dbReference type="Proteomes" id="UP000295830">
    <property type="component" value="Unassembled WGS sequence"/>
</dbReference>
<dbReference type="AlphaFoldDB" id="A0A4R7K0W5"/>
<reference evidence="1 2" key="1">
    <citation type="submission" date="2019-03" db="EMBL/GenBank/DDBJ databases">
        <title>Genomic Encyclopedia of Type Strains, Phase IV (KMG-IV): sequencing the most valuable type-strain genomes for metagenomic binning, comparative biology and taxonomic classification.</title>
        <authorList>
            <person name="Goeker M."/>
        </authorList>
    </citation>
    <scope>NUCLEOTIDE SEQUENCE [LARGE SCALE GENOMIC DNA]</scope>
    <source>
        <strain evidence="1 2">DSM 15505</strain>
    </source>
</reference>
<keyword evidence="1" id="KW-0808">Transferase</keyword>
<comment type="caution">
    <text evidence="1">The sequence shown here is derived from an EMBL/GenBank/DDBJ whole genome shotgun (WGS) entry which is preliminary data.</text>
</comment>
<dbReference type="GO" id="GO:0016301">
    <property type="term" value="F:kinase activity"/>
    <property type="evidence" value="ECO:0007669"/>
    <property type="project" value="UniProtKB-KW"/>
</dbReference>
<gene>
    <name evidence="1" type="ORF">DES49_0534</name>
</gene>
<dbReference type="EMBL" id="SOAX01000001">
    <property type="protein sequence ID" value="TDT44431.1"/>
    <property type="molecule type" value="Genomic_DNA"/>
</dbReference>
<dbReference type="SUPFAM" id="SSF52540">
    <property type="entry name" value="P-loop containing nucleoside triphosphate hydrolases"/>
    <property type="match status" value="1"/>
</dbReference>
<dbReference type="Gene3D" id="3.40.50.300">
    <property type="entry name" value="P-loop containing nucleotide triphosphate hydrolases"/>
    <property type="match status" value="1"/>
</dbReference>
<evidence type="ECO:0000313" key="1">
    <source>
        <dbReference type="EMBL" id="TDT44431.1"/>
    </source>
</evidence>
<accession>A0A4R7K0W5</accession>
<keyword evidence="1" id="KW-0418">Kinase</keyword>
<organism evidence="1 2">
    <name type="scientific">Halospina denitrificans</name>
    <dbReference type="NCBI Taxonomy" id="332522"/>
    <lineage>
        <taxon>Bacteria</taxon>
        <taxon>Pseudomonadati</taxon>
        <taxon>Pseudomonadota</taxon>
        <taxon>Gammaproteobacteria</taxon>
        <taxon>Halospina</taxon>
    </lineage>
</organism>
<keyword evidence="2" id="KW-1185">Reference proteome</keyword>
<name>A0A4R7K0W5_9GAMM</name>
<evidence type="ECO:0000313" key="2">
    <source>
        <dbReference type="Proteomes" id="UP000295830"/>
    </source>
</evidence>
<dbReference type="InterPro" id="IPR027417">
    <property type="entry name" value="P-loop_NTPase"/>
</dbReference>
<proteinExistence type="predicted"/>
<sequence>MFIAFAGLPSSGKSSTARALGRIMEAETLLEPEESDWPLLVQERAVMGAFTALTWFRTVRVPKLFRAEDKRTQGGSVIVDSYYDVLIGDYLGKPAFNWLMPTNDPYFDAASAMVREDWNRLPKADVLVFLYLDEDTWMDFMKKRDRDFDRSAQLESHFEMQELMLQASRRAATEHHTKLLVIEQRSGSPEDTALRVRDRLEEFA</sequence>